<evidence type="ECO:0000313" key="3">
    <source>
        <dbReference type="Proteomes" id="UP001367316"/>
    </source>
</evidence>
<proteinExistence type="predicted"/>
<protein>
    <submittedName>
        <fullName evidence="2">Uncharacterized protein</fullName>
    </submittedName>
</protein>
<evidence type="ECO:0000256" key="1">
    <source>
        <dbReference type="SAM" id="MobiDB-lite"/>
    </source>
</evidence>
<dbReference type="EMBL" id="JBBPBF010000015">
    <property type="protein sequence ID" value="KAK7611102.1"/>
    <property type="molecule type" value="Genomic_DNA"/>
</dbReference>
<accession>A0ABR1N7D7</accession>
<sequence>YQTFNHYKKASSPPTKGFPLPPARTLCCRPRPALDDDDNQHPVTLCCLPASKPLTSHCEHLISHLRPTDRLYQSASHATSVNMSSSSISASPRPVRASVLPRARKIGQAPRPSAATPSYAQPTIASRARCGGRSSAQSASPASPASPAALAHQLRPILRRPPTPANVPHVPHVSHGPTPRSLTRFGFLRAPVTNEPKNEEDNDIHRGNFASLLVEVLGGQRQDDRLPERLDKFRKAEEARVVASARKVHRSVEIGGDDQIPVYSAAVALVHPPRAVRWDPVLTRRRQFYTTDKVCHVGPALRFSSRA</sequence>
<evidence type="ECO:0000313" key="2">
    <source>
        <dbReference type="EMBL" id="KAK7611102.1"/>
    </source>
</evidence>
<keyword evidence="3" id="KW-1185">Reference proteome</keyword>
<feature type="region of interest" description="Disordered" evidence="1">
    <location>
        <begin position="76"/>
        <end position="98"/>
    </location>
</feature>
<reference evidence="2 3" key="1">
    <citation type="submission" date="2024-04" db="EMBL/GenBank/DDBJ databases">
        <title>Phyllosticta paracitricarpa is synonymous to the EU quarantine fungus P. citricarpa based on phylogenomic analyses.</title>
        <authorList>
            <consortium name="Lawrence Berkeley National Laboratory"/>
            <person name="Van ingen-buijs V.A."/>
            <person name="Van westerhoven A.C."/>
            <person name="Haridas S."/>
            <person name="Skiadas P."/>
            <person name="Martin F."/>
            <person name="Groenewald J.Z."/>
            <person name="Crous P.W."/>
            <person name="Seidl M.F."/>
        </authorList>
    </citation>
    <scope>NUCLEOTIDE SEQUENCE [LARGE SCALE GENOMIC DNA]</scope>
    <source>
        <strain evidence="2 3">CBS 141358</strain>
    </source>
</reference>
<gene>
    <name evidence="2" type="ORF">JOL62DRAFT_620247</name>
</gene>
<feature type="compositionally biased region" description="Low complexity" evidence="1">
    <location>
        <begin position="80"/>
        <end position="98"/>
    </location>
</feature>
<feature type="non-terminal residue" evidence="2">
    <location>
        <position position="1"/>
    </location>
</feature>
<dbReference type="Proteomes" id="UP001367316">
    <property type="component" value="Unassembled WGS sequence"/>
</dbReference>
<feature type="compositionally biased region" description="Low complexity" evidence="1">
    <location>
        <begin position="134"/>
        <end position="149"/>
    </location>
</feature>
<name>A0ABR1N7D7_9PEZI</name>
<feature type="region of interest" description="Disordered" evidence="1">
    <location>
        <begin position="126"/>
        <end position="182"/>
    </location>
</feature>
<comment type="caution">
    <text evidence="2">The sequence shown here is derived from an EMBL/GenBank/DDBJ whole genome shotgun (WGS) entry which is preliminary data.</text>
</comment>
<organism evidence="2 3">
    <name type="scientific">Phyllosticta paracitricarpa</name>
    <dbReference type="NCBI Taxonomy" id="2016321"/>
    <lineage>
        <taxon>Eukaryota</taxon>
        <taxon>Fungi</taxon>
        <taxon>Dikarya</taxon>
        <taxon>Ascomycota</taxon>
        <taxon>Pezizomycotina</taxon>
        <taxon>Dothideomycetes</taxon>
        <taxon>Dothideomycetes incertae sedis</taxon>
        <taxon>Botryosphaeriales</taxon>
        <taxon>Phyllostictaceae</taxon>
        <taxon>Phyllosticta</taxon>
    </lineage>
</organism>